<dbReference type="Gene3D" id="3.30.70.330">
    <property type="match status" value="1"/>
</dbReference>
<keyword evidence="6 8" id="KW-0539">Nucleus</keyword>
<organism evidence="12 13">
    <name type="scientific">Seminavis robusta</name>
    <dbReference type="NCBI Taxonomy" id="568900"/>
    <lineage>
        <taxon>Eukaryota</taxon>
        <taxon>Sar</taxon>
        <taxon>Stramenopiles</taxon>
        <taxon>Ochrophyta</taxon>
        <taxon>Bacillariophyta</taxon>
        <taxon>Bacillariophyceae</taxon>
        <taxon>Bacillariophycidae</taxon>
        <taxon>Naviculales</taxon>
        <taxon>Naviculaceae</taxon>
        <taxon>Seminavis</taxon>
    </lineage>
</organism>
<name>A0A9N8DE83_9STRA</name>
<evidence type="ECO:0000256" key="4">
    <source>
        <dbReference type="ARBA" id="ARBA00023110"/>
    </source>
</evidence>
<keyword evidence="5 8" id="KW-0413">Isomerase</keyword>
<dbReference type="GO" id="GO:0003755">
    <property type="term" value="F:peptidyl-prolyl cis-trans isomerase activity"/>
    <property type="evidence" value="ECO:0007669"/>
    <property type="project" value="UniProtKB-UniRule"/>
</dbReference>
<evidence type="ECO:0000256" key="6">
    <source>
        <dbReference type="ARBA" id="ARBA00023242"/>
    </source>
</evidence>
<evidence type="ECO:0000313" key="13">
    <source>
        <dbReference type="Proteomes" id="UP001153069"/>
    </source>
</evidence>
<feature type="compositionally biased region" description="Basic and acidic residues" evidence="9">
    <location>
        <begin position="468"/>
        <end position="481"/>
    </location>
</feature>
<sequence length="659" mass="75096">MALLLETTLGDLVIDLDVEGSPKLCENVLALAEARYYTQTLIYNIQVNRFCQLGDPHGDGTGGACWQGIMDGNDVTQSKKRFLKSQGRRLTASECQERGRVVATEMKGIPDTIGSQFLITLAEGPGMALDGYSVVEDNNNKNEAHDTFLSLGRVTEDDDNVLQKLSALYCDAEGRPYVDVRIKRALVVHNPFRQDDDDDQSTAAELRKLMIRRGVQFDDQDRVTASPDYERPPEERVKPNIAADQVHLVDDDDDEALHRLQQQQAQESEQHDAKSRAVVLEMLGDLPDADITAPDNVLFVCKLNPVTEDDDLELIFSRFDQKVKAEIIRDFDTGASLQYAFIEFTHRRQAEEAYFKMNNALVDDRRIKVDFSQSVAKIWDRFNQKLRPTALQHGDFNSGGGGRGGGGRGGGRHHDNGGRGGRGGRGRGRGRGGFDQHHRGGGRQQDRRNSNNNYQGQRHRDHHPLPPPRRDSSGSARAREGRHGHHDNNNNSRGRRPSVDEFGRARGPTNNGRSSVSPPPQERRHSHGSHHHHHHRRRSPSRSVSESPRRRDSSSRRSRSPSYDRKSRKHHKSSSRKHHHKKKKSKKHDRRHHSSSRRYDSGSEEDSDSKHRSSSKRSRHDSDDEDDRKRRHDSDDSRKRKHSKHHHKHHKRRKRSRSR</sequence>
<feature type="domain" description="PPIase cyclophilin-type" evidence="10">
    <location>
        <begin position="6"/>
        <end position="187"/>
    </location>
</feature>
<evidence type="ECO:0000259" key="11">
    <source>
        <dbReference type="PROSITE" id="PS50102"/>
    </source>
</evidence>
<feature type="compositionally biased region" description="Gly residues" evidence="9">
    <location>
        <begin position="397"/>
        <end position="409"/>
    </location>
</feature>
<dbReference type="SUPFAM" id="SSF50891">
    <property type="entry name" value="Cyclophilin-like"/>
    <property type="match status" value="1"/>
</dbReference>
<comment type="subcellular location">
    <subcellularLocation>
        <location evidence="2 8">Nucleus</location>
    </subcellularLocation>
</comment>
<dbReference type="PROSITE" id="PS50072">
    <property type="entry name" value="CSA_PPIASE_2"/>
    <property type="match status" value="1"/>
</dbReference>
<feature type="compositionally biased region" description="Basic and acidic residues" evidence="9">
    <location>
        <begin position="432"/>
        <end position="449"/>
    </location>
</feature>
<dbReference type="Gene3D" id="2.40.100.10">
    <property type="entry name" value="Cyclophilin-like"/>
    <property type="match status" value="1"/>
</dbReference>
<evidence type="ECO:0000256" key="5">
    <source>
        <dbReference type="ARBA" id="ARBA00023235"/>
    </source>
</evidence>
<dbReference type="OrthoDB" id="2083at2759"/>
<dbReference type="SUPFAM" id="SSF54928">
    <property type="entry name" value="RNA-binding domain, RBD"/>
    <property type="match status" value="1"/>
</dbReference>
<feature type="compositionally biased region" description="Basic residues" evidence="9">
    <location>
        <begin position="524"/>
        <end position="540"/>
    </location>
</feature>
<feature type="domain" description="RRM" evidence="11">
    <location>
        <begin position="296"/>
        <end position="374"/>
    </location>
</feature>
<protein>
    <recommendedName>
        <fullName evidence="8">Peptidyl-prolyl cis-trans isomerase</fullName>
        <shortName evidence="8">PPIase</shortName>
        <ecNumber evidence="8">5.2.1.8</ecNumber>
    </recommendedName>
</protein>
<dbReference type="PROSITE" id="PS50102">
    <property type="entry name" value="RRM"/>
    <property type="match status" value="1"/>
</dbReference>
<evidence type="ECO:0000256" key="2">
    <source>
        <dbReference type="ARBA" id="ARBA00004123"/>
    </source>
</evidence>
<evidence type="ECO:0000256" key="3">
    <source>
        <dbReference type="ARBA" id="ARBA00022884"/>
    </source>
</evidence>
<feature type="region of interest" description="Disordered" evidence="9">
    <location>
        <begin position="390"/>
        <end position="659"/>
    </location>
</feature>
<feature type="compositionally biased region" description="Basic residues" evidence="9">
    <location>
        <begin position="566"/>
        <end position="596"/>
    </location>
</feature>
<keyword evidence="13" id="KW-1185">Reference proteome</keyword>
<dbReference type="EMBL" id="CAICTM010000100">
    <property type="protein sequence ID" value="CAB9501172.1"/>
    <property type="molecule type" value="Genomic_DNA"/>
</dbReference>
<proteinExistence type="inferred from homology"/>
<comment type="catalytic activity">
    <reaction evidence="1 8">
        <text>[protein]-peptidylproline (omega=180) = [protein]-peptidylproline (omega=0)</text>
        <dbReference type="Rhea" id="RHEA:16237"/>
        <dbReference type="Rhea" id="RHEA-COMP:10747"/>
        <dbReference type="Rhea" id="RHEA-COMP:10748"/>
        <dbReference type="ChEBI" id="CHEBI:83833"/>
        <dbReference type="ChEBI" id="CHEBI:83834"/>
        <dbReference type="EC" id="5.2.1.8"/>
    </reaction>
</comment>
<comment type="caution">
    <text evidence="12">The sequence shown here is derived from an EMBL/GenBank/DDBJ whole genome shotgun (WGS) entry which is preliminary data.</text>
</comment>
<gene>
    <name evidence="12" type="ORF">SEMRO_101_G051770.1</name>
</gene>
<comment type="similarity">
    <text evidence="8">Belongs to the cyclophilin-type PPIase family. PPIL4 subfamily.</text>
</comment>
<dbReference type="SMART" id="SM00360">
    <property type="entry name" value="RRM"/>
    <property type="match status" value="1"/>
</dbReference>
<dbReference type="PANTHER" id="PTHR45843">
    <property type="entry name" value="PEPTIDYL-PROLYL CIS-TRANS ISOMERASE-LIKE 4"/>
    <property type="match status" value="1"/>
</dbReference>
<dbReference type="InterPro" id="IPR002130">
    <property type="entry name" value="Cyclophilin-type_PPIase_dom"/>
</dbReference>
<dbReference type="Pfam" id="PF00160">
    <property type="entry name" value="Pro_isomerase"/>
    <property type="match status" value="1"/>
</dbReference>
<reference evidence="12" key="1">
    <citation type="submission" date="2020-06" db="EMBL/GenBank/DDBJ databases">
        <authorList>
            <consortium name="Plant Systems Biology data submission"/>
        </authorList>
    </citation>
    <scope>NUCLEOTIDE SEQUENCE</scope>
    <source>
        <strain evidence="12">D6</strain>
    </source>
</reference>
<keyword evidence="4 8" id="KW-0697">Rotamase</keyword>
<evidence type="ECO:0000313" key="12">
    <source>
        <dbReference type="EMBL" id="CAB9501172.1"/>
    </source>
</evidence>
<dbReference type="Proteomes" id="UP001153069">
    <property type="component" value="Unassembled WGS sequence"/>
</dbReference>
<dbReference type="EC" id="5.2.1.8" evidence="8"/>
<evidence type="ECO:0000256" key="7">
    <source>
        <dbReference type="PROSITE-ProRule" id="PRU00176"/>
    </source>
</evidence>
<keyword evidence="3 7" id="KW-0694">RNA-binding</keyword>
<feature type="compositionally biased region" description="Basic residues" evidence="9">
    <location>
        <begin position="639"/>
        <end position="659"/>
    </location>
</feature>
<dbReference type="CDD" id="cd12235">
    <property type="entry name" value="RRM_PPIL4"/>
    <property type="match status" value="1"/>
</dbReference>
<evidence type="ECO:0000256" key="8">
    <source>
        <dbReference type="RuleBase" id="RU365081"/>
    </source>
</evidence>
<evidence type="ECO:0000259" key="10">
    <source>
        <dbReference type="PROSITE" id="PS50072"/>
    </source>
</evidence>
<dbReference type="GO" id="GO:0003723">
    <property type="term" value="F:RNA binding"/>
    <property type="evidence" value="ECO:0007669"/>
    <property type="project" value="UniProtKB-UniRule"/>
</dbReference>
<dbReference type="Pfam" id="PF00076">
    <property type="entry name" value="RRM_1"/>
    <property type="match status" value="1"/>
</dbReference>
<dbReference type="InterPro" id="IPR035979">
    <property type="entry name" value="RBD_domain_sf"/>
</dbReference>
<dbReference type="PANTHER" id="PTHR45843:SF1">
    <property type="entry name" value="PEPTIDYL-PROLYL CIS-TRANS ISOMERASE-LIKE 4"/>
    <property type="match status" value="1"/>
</dbReference>
<dbReference type="AlphaFoldDB" id="A0A9N8DE83"/>
<dbReference type="InterPro" id="IPR000504">
    <property type="entry name" value="RRM_dom"/>
</dbReference>
<evidence type="ECO:0000256" key="9">
    <source>
        <dbReference type="SAM" id="MobiDB-lite"/>
    </source>
</evidence>
<comment type="function">
    <text evidence="8">PPIases accelerate the folding of proteins. It catalyzes the cis-trans isomerization of proline imidic peptide bonds in oligopeptides.</text>
</comment>
<accession>A0A9N8DE83</accession>
<dbReference type="GO" id="GO:0005634">
    <property type="term" value="C:nucleus"/>
    <property type="evidence" value="ECO:0007669"/>
    <property type="project" value="UniProtKB-SubCell"/>
</dbReference>
<dbReference type="InterPro" id="IPR029000">
    <property type="entry name" value="Cyclophilin-like_dom_sf"/>
</dbReference>
<evidence type="ECO:0000256" key="1">
    <source>
        <dbReference type="ARBA" id="ARBA00000971"/>
    </source>
</evidence>
<dbReference type="InterPro" id="IPR012677">
    <property type="entry name" value="Nucleotide-bd_a/b_plait_sf"/>
</dbReference>
<dbReference type="InterPro" id="IPR035542">
    <property type="entry name" value="CRIP"/>
</dbReference>